<comment type="subcellular location">
    <subcellularLocation>
        <location evidence="1 8">Cell membrane</location>
        <topology evidence="1 8">Multi-pass membrane protein</topology>
    </subcellularLocation>
</comment>
<evidence type="ECO:0000256" key="7">
    <source>
        <dbReference type="ARBA" id="ARBA00023136"/>
    </source>
</evidence>
<dbReference type="PANTHER" id="PTHR36488:SF8">
    <property type="entry name" value="CASP-LIKE PROTEIN 1U1"/>
    <property type="match status" value="1"/>
</dbReference>
<dbReference type="EMBL" id="CP097502">
    <property type="protein sequence ID" value="URD76413.1"/>
    <property type="molecule type" value="Genomic_DNA"/>
</dbReference>
<reference evidence="10" key="1">
    <citation type="submission" date="2022-05" db="EMBL/GenBank/DDBJ databases">
        <title>The Musa troglodytarum L. genome provides insights into the mechanism of non-climacteric behaviour and enrichment of carotenoids.</title>
        <authorList>
            <person name="Wang J."/>
        </authorList>
    </citation>
    <scope>NUCLEOTIDE SEQUENCE</scope>
    <source>
        <tissue evidence="10">Leaf</tissue>
    </source>
</reference>
<evidence type="ECO:0000256" key="5">
    <source>
        <dbReference type="ARBA" id="ARBA00022692"/>
    </source>
</evidence>
<keyword evidence="4 8" id="KW-1003">Cell membrane</keyword>
<dbReference type="NCBIfam" id="TIGR01569">
    <property type="entry name" value="A_tha_TIGR01569"/>
    <property type="match status" value="1"/>
</dbReference>
<evidence type="ECO:0000256" key="8">
    <source>
        <dbReference type="RuleBase" id="RU361233"/>
    </source>
</evidence>
<feature type="transmembrane region" description="Helical" evidence="8">
    <location>
        <begin position="84"/>
        <end position="104"/>
    </location>
</feature>
<feature type="transmembrane region" description="Helical" evidence="8">
    <location>
        <begin position="220"/>
        <end position="243"/>
    </location>
</feature>
<keyword evidence="5 8" id="KW-0812">Transmembrane</keyword>
<evidence type="ECO:0000256" key="4">
    <source>
        <dbReference type="ARBA" id="ARBA00022475"/>
    </source>
</evidence>
<feature type="transmembrane region" description="Helical" evidence="8">
    <location>
        <begin position="134"/>
        <end position="158"/>
    </location>
</feature>
<accession>A0A9E7EIB6</accession>
<sequence>MPHLALVSPLPSVIELPTPTYKCHLASAQHPATRLPLFPPLCLSLSRVSCLVMESTVKPGVNGGLRHGTGDEGRTQAGAGLSTGILRLLVVAMTLVAALVMATASETQTVSIEVAPTLPPLPVPVTAKAAYSSAFIYFIVANAIAFAYSACSLAVVVIKRGSARGSILPISILDAVVVGLLFSGNGAAAAFGVLGKYGNSHVGWTKVCNVFGRFCAQASVSIVVSLIASVNLLALVILSMVGLHSGSSA</sequence>
<evidence type="ECO:0000256" key="2">
    <source>
        <dbReference type="ARBA" id="ARBA00007651"/>
    </source>
</evidence>
<feature type="transmembrane region" description="Helical" evidence="8">
    <location>
        <begin position="170"/>
        <end position="194"/>
    </location>
</feature>
<name>A0A9E7EIB6_9LILI</name>
<evidence type="ECO:0000313" key="10">
    <source>
        <dbReference type="EMBL" id="URD76413.1"/>
    </source>
</evidence>
<gene>
    <name evidence="10" type="ORF">MUK42_10228</name>
</gene>
<dbReference type="InterPro" id="IPR006702">
    <property type="entry name" value="CASP_dom"/>
</dbReference>
<dbReference type="PANTHER" id="PTHR36488">
    <property type="entry name" value="CASP-LIKE PROTEIN 1U1"/>
    <property type="match status" value="1"/>
</dbReference>
<dbReference type="AlphaFoldDB" id="A0A9E7EIB6"/>
<organism evidence="10 11">
    <name type="scientific">Musa troglodytarum</name>
    <name type="common">fe'i banana</name>
    <dbReference type="NCBI Taxonomy" id="320322"/>
    <lineage>
        <taxon>Eukaryota</taxon>
        <taxon>Viridiplantae</taxon>
        <taxon>Streptophyta</taxon>
        <taxon>Embryophyta</taxon>
        <taxon>Tracheophyta</taxon>
        <taxon>Spermatophyta</taxon>
        <taxon>Magnoliopsida</taxon>
        <taxon>Liliopsida</taxon>
        <taxon>Zingiberales</taxon>
        <taxon>Musaceae</taxon>
        <taxon>Musa</taxon>
    </lineage>
</organism>
<proteinExistence type="inferred from homology"/>
<feature type="domain" description="Casparian strip membrane protein" evidence="9">
    <location>
        <begin position="84"/>
        <end position="230"/>
    </location>
</feature>
<comment type="similarity">
    <text evidence="2 8">Belongs to the Casparian strip membrane proteins (CASP) family.</text>
</comment>
<keyword evidence="7 8" id="KW-0472">Membrane</keyword>
<evidence type="ECO:0000256" key="3">
    <source>
        <dbReference type="ARBA" id="ARBA00011489"/>
    </source>
</evidence>
<dbReference type="GO" id="GO:0005886">
    <property type="term" value="C:plasma membrane"/>
    <property type="evidence" value="ECO:0007669"/>
    <property type="project" value="UniProtKB-SubCell"/>
</dbReference>
<evidence type="ECO:0000256" key="6">
    <source>
        <dbReference type="ARBA" id="ARBA00022989"/>
    </source>
</evidence>
<evidence type="ECO:0000313" key="11">
    <source>
        <dbReference type="Proteomes" id="UP001055439"/>
    </source>
</evidence>
<dbReference type="Pfam" id="PF04535">
    <property type="entry name" value="CASP_dom"/>
    <property type="match status" value="1"/>
</dbReference>
<dbReference type="Proteomes" id="UP001055439">
    <property type="component" value="Chromosome 1"/>
</dbReference>
<dbReference type="OrthoDB" id="1898688at2759"/>
<comment type="subunit">
    <text evidence="3 8">Homodimer and heterodimers.</text>
</comment>
<keyword evidence="6 8" id="KW-1133">Transmembrane helix</keyword>
<dbReference type="InterPro" id="IPR044173">
    <property type="entry name" value="CASPL"/>
</dbReference>
<evidence type="ECO:0000256" key="1">
    <source>
        <dbReference type="ARBA" id="ARBA00004651"/>
    </source>
</evidence>
<evidence type="ECO:0000259" key="9">
    <source>
        <dbReference type="Pfam" id="PF04535"/>
    </source>
</evidence>
<protein>
    <recommendedName>
        <fullName evidence="8">CASP-like protein</fullName>
    </recommendedName>
</protein>
<keyword evidence="11" id="KW-1185">Reference proteome</keyword>
<dbReference type="InterPro" id="IPR006459">
    <property type="entry name" value="CASP/CASPL"/>
</dbReference>